<keyword evidence="1 6" id="KW-0808">Transferase</keyword>
<evidence type="ECO:0000256" key="4">
    <source>
        <dbReference type="PIRSR" id="PIRSR620019-2"/>
    </source>
</evidence>
<keyword evidence="6" id="KW-0012">Acyltransferase</keyword>
<evidence type="ECO:0000256" key="3">
    <source>
        <dbReference type="PIRSR" id="PIRSR620019-1"/>
    </source>
</evidence>
<evidence type="ECO:0000256" key="2">
    <source>
        <dbReference type="ARBA" id="ARBA00022737"/>
    </source>
</evidence>
<accession>A0A140NTZ9</accession>
<dbReference type="EMBL" id="CP007062">
    <property type="protein sequence ID" value="AHH93345.1"/>
    <property type="molecule type" value="Genomic_DNA"/>
</dbReference>
<dbReference type="AlphaFoldDB" id="A0A140NTZ9"/>
<dbReference type="InterPro" id="IPR020019">
    <property type="entry name" value="AcTrfase_PglD-like"/>
</dbReference>
<dbReference type="HOGENOM" id="CLU_081811_2_0_0"/>
<dbReference type="PANTHER" id="PTHR43300">
    <property type="entry name" value="ACETYLTRANSFERASE"/>
    <property type="match status" value="1"/>
</dbReference>
<feature type="active site" description="Proton acceptor" evidence="3">
    <location>
        <position position="141"/>
    </location>
</feature>
<name>A0A140NTZ9_9FUSO</name>
<dbReference type="InterPro" id="IPR041561">
    <property type="entry name" value="PglD_N"/>
</dbReference>
<dbReference type="NCBIfam" id="TIGR03570">
    <property type="entry name" value="NeuD_NnaD"/>
    <property type="match status" value="1"/>
</dbReference>
<dbReference type="Proteomes" id="UP000002799">
    <property type="component" value="Chromosome"/>
</dbReference>
<proteinExistence type="predicted"/>
<gene>
    <name evidence="6" type="ORF">FSDG_02521</name>
</gene>
<feature type="domain" description="PglD N-terminal" evidence="5">
    <location>
        <begin position="3"/>
        <end position="87"/>
    </location>
</feature>
<dbReference type="Pfam" id="PF17836">
    <property type="entry name" value="PglD_N"/>
    <property type="match status" value="1"/>
</dbReference>
<sequence length="218" mass="24116">MKKIVIIGASGHAKVVADIIFARKKDLNEEIEIIAFLDDNYKKLKYKKIFGIPIIGDLNKIEDLYKKGYLFVIAIGNNHIRKKIFERYNKLKYYTVIHPKAIIAKEVLIEEGTVIMANVVINSYSVIGKQCILNTASVIEHDNILANYVHISPNATLCGEVHVNNCSWVGATSVIKQQISIGENVIIGAGTVVIDDIEGNCTVVGNPGRIIKKGDKNV</sequence>
<dbReference type="eggNOG" id="COG0110">
    <property type="taxonomic scope" value="Bacteria"/>
</dbReference>
<evidence type="ECO:0000313" key="7">
    <source>
        <dbReference type="Proteomes" id="UP000002799"/>
    </source>
</evidence>
<dbReference type="KEGG" id="fne:FSDG_02521"/>
<dbReference type="PROSITE" id="PS00101">
    <property type="entry name" value="HEXAPEP_TRANSFERASES"/>
    <property type="match status" value="1"/>
</dbReference>
<evidence type="ECO:0000313" key="6">
    <source>
        <dbReference type="EMBL" id="AHH93345.1"/>
    </source>
</evidence>
<dbReference type="Gene3D" id="2.160.10.10">
    <property type="entry name" value="Hexapeptide repeat proteins"/>
    <property type="match status" value="1"/>
</dbReference>
<protein>
    <submittedName>
        <fullName evidence="6">Sialic acid O-acetyltransferase NeuD family sugar O-acyltransferase</fullName>
    </submittedName>
</protein>
<dbReference type="CDD" id="cd03360">
    <property type="entry name" value="LbH_AT_putative"/>
    <property type="match status" value="1"/>
</dbReference>
<dbReference type="InterPro" id="IPR011004">
    <property type="entry name" value="Trimer_LpxA-like_sf"/>
</dbReference>
<feature type="binding site" evidence="4">
    <location>
        <begin position="10"/>
        <end position="12"/>
    </location>
    <ligand>
        <name>substrate</name>
    </ligand>
</feature>
<dbReference type="SUPFAM" id="SSF51161">
    <property type="entry name" value="Trimeric LpxA-like enzymes"/>
    <property type="match status" value="1"/>
</dbReference>
<dbReference type="GeneID" id="79810749"/>
<dbReference type="InterPro" id="IPR050179">
    <property type="entry name" value="Trans_hexapeptide_repeat"/>
</dbReference>
<dbReference type="GO" id="GO:0016746">
    <property type="term" value="F:acyltransferase activity"/>
    <property type="evidence" value="ECO:0007669"/>
    <property type="project" value="UniProtKB-KW"/>
</dbReference>
<dbReference type="Gene3D" id="3.40.50.20">
    <property type="match status" value="1"/>
</dbReference>
<feature type="binding site" evidence="4">
    <location>
        <position position="76"/>
    </location>
    <ligand>
        <name>substrate</name>
    </ligand>
</feature>
<dbReference type="RefSeq" id="WP_016361430.1">
    <property type="nucleotide sequence ID" value="NZ_AKBT01000001.1"/>
</dbReference>
<reference evidence="6 7" key="1">
    <citation type="submission" date="2013-11" db="EMBL/GenBank/DDBJ databases">
        <title>The Genome Sequence of Fusobacterium sp. 7_1.</title>
        <authorList>
            <consortium name="The Broad Institute Genome Sequencing Platform"/>
            <person name="Earl A."/>
            <person name="Ward D."/>
            <person name="Feldgarden M."/>
            <person name="Gevers D."/>
            <person name="Strauss J."/>
            <person name="Ambrose C.E."/>
            <person name="Allen-Vercoe E."/>
            <person name="Walker B."/>
            <person name="Young S.K."/>
            <person name="Zeng Q."/>
            <person name="Gargeya S."/>
            <person name="Fitzgerald M."/>
            <person name="Haas B."/>
            <person name="Abouelleil A."/>
            <person name="Alvarado L."/>
            <person name="Arachchi H.M."/>
            <person name="Berlin A.M."/>
            <person name="Chapman S.B."/>
            <person name="Goldberg J."/>
            <person name="Griggs A."/>
            <person name="Gujja S."/>
            <person name="Hansen M."/>
            <person name="Howarth C."/>
            <person name="Imamovic A."/>
            <person name="Larimer J."/>
            <person name="McCowen C."/>
            <person name="Montmayeur A."/>
            <person name="Murphy C."/>
            <person name="Neiman D."/>
            <person name="Pearson M."/>
            <person name="Priest M."/>
            <person name="Roberts A."/>
            <person name="Saif S."/>
            <person name="Shea T."/>
            <person name="Sisk P."/>
            <person name="Sykes S."/>
            <person name="Wortman J."/>
            <person name="Nusbaum C."/>
            <person name="Birren B."/>
        </authorList>
    </citation>
    <scope>NUCLEOTIDE SEQUENCE [LARGE SCALE GENOMIC DNA]</scope>
    <source>
        <strain evidence="6 7">7_1</strain>
    </source>
</reference>
<dbReference type="PANTHER" id="PTHR43300:SF7">
    <property type="entry name" value="UDP-N-ACETYLBACILLOSAMINE N-ACETYLTRANSFERASE"/>
    <property type="match status" value="1"/>
</dbReference>
<evidence type="ECO:0000256" key="1">
    <source>
        <dbReference type="ARBA" id="ARBA00022679"/>
    </source>
</evidence>
<evidence type="ECO:0000259" key="5">
    <source>
        <dbReference type="Pfam" id="PF17836"/>
    </source>
</evidence>
<feature type="site" description="Increases basicity of active site His" evidence="3">
    <location>
        <position position="142"/>
    </location>
</feature>
<dbReference type="InterPro" id="IPR018357">
    <property type="entry name" value="Hexapep_transf_CS"/>
</dbReference>
<feature type="binding site" evidence="4">
    <location>
        <position position="150"/>
    </location>
    <ligand>
        <name>acetyl-CoA</name>
        <dbReference type="ChEBI" id="CHEBI:57288"/>
    </ligand>
</feature>
<keyword evidence="2" id="KW-0677">Repeat</keyword>
<organism evidence="6">
    <name type="scientific">Fusobacterium animalis 7_1</name>
    <dbReference type="NCBI Taxonomy" id="457405"/>
    <lineage>
        <taxon>Bacteria</taxon>
        <taxon>Fusobacteriati</taxon>
        <taxon>Fusobacteriota</taxon>
        <taxon>Fusobacteriia</taxon>
        <taxon>Fusobacteriales</taxon>
        <taxon>Fusobacteriaceae</taxon>
        <taxon>Fusobacterium</taxon>
    </lineage>
</organism>